<protein>
    <submittedName>
        <fullName evidence="1">Uncharacterized protein</fullName>
    </submittedName>
</protein>
<evidence type="ECO:0000313" key="2">
    <source>
        <dbReference type="Proteomes" id="UP000216052"/>
    </source>
</evidence>
<dbReference type="EMBL" id="CP155571">
    <property type="protein sequence ID" value="XFO75620.1"/>
    <property type="molecule type" value="Genomic_DNA"/>
</dbReference>
<reference evidence="1" key="1">
    <citation type="submission" date="2024-05" db="EMBL/GenBank/DDBJ databases">
        <title>Isolation and characterization of Sporomusa carbonis sp. nov., a carboxydotrophic hydrogenogen in the genus of Sporomusa isolated from a charcoal burning pile.</title>
        <authorList>
            <person name="Boeer T."/>
            <person name="Rosenbaum F."/>
            <person name="Eysell L."/>
            <person name="Mueller V."/>
            <person name="Daniel R."/>
            <person name="Poehlein A."/>
        </authorList>
    </citation>
    <scope>NUCLEOTIDE SEQUENCE [LARGE SCALE GENOMIC DNA]</scope>
    <source>
        <strain evidence="1">DSM 3132</strain>
    </source>
</reference>
<accession>A0ABZ3JBG4</accession>
<gene>
    <name evidence="1" type="ORF">SPACI_057470</name>
</gene>
<dbReference type="RefSeq" id="WP_093795010.1">
    <property type="nucleotide sequence ID" value="NZ_CP155571.1"/>
</dbReference>
<organism evidence="1 2">
    <name type="scientific">Sporomusa acidovorans (strain ATCC 49682 / DSM 3132 / Mol)</name>
    <dbReference type="NCBI Taxonomy" id="1123286"/>
    <lineage>
        <taxon>Bacteria</taxon>
        <taxon>Bacillati</taxon>
        <taxon>Bacillota</taxon>
        <taxon>Negativicutes</taxon>
        <taxon>Selenomonadales</taxon>
        <taxon>Sporomusaceae</taxon>
        <taxon>Sporomusa</taxon>
    </lineage>
</organism>
<proteinExistence type="predicted"/>
<evidence type="ECO:0000313" key="1">
    <source>
        <dbReference type="EMBL" id="XFO75620.1"/>
    </source>
</evidence>
<name>A0ABZ3JBG4_SPOA4</name>
<dbReference type="Proteomes" id="UP000216052">
    <property type="component" value="Chromosome"/>
</dbReference>
<sequence length="248" mass="27567">MSSEHQYYSIILKGCSRLVNLGQRLENTLLRGRLAIKMALDNIPSVIIYKGNVNNIIPIYKAFKSEQAAITILLDGVPPALPVSKKYRDYSSLSPELQSLLTHVPDNLWLGEAIHRIVPASFLDENGALVVSSHALYFIDKPAGDPECRWLIIPYGQINEIAELNETSLLINHQDTTGEQNDLFTLPPEVLVPLKEAITQAKASERYLIKLKTFCPGCSQVSEDFIDCAPPASYCPKCGQPYQRTIIA</sequence>
<keyword evidence="2" id="KW-1185">Reference proteome</keyword>